<evidence type="ECO:0000313" key="4">
    <source>
        <dbReference type="EMBL" id="MDR8524537.1"/>
    </source>
</evidence>
<dbReference type="InterPro" id="IPR010982">
    <property type="entry name" value="Lambda_DNA-bd_dom_sf"/>
</dbReference>
<dbReference type="SUPFAM" id="SSF47413">
    <property type="entry name" value="lambda repressor-like DNA-binding domains"/>
    <property type="match status" value="1"/>
</dbReference>
<dbReference type="SMART" id="SM00530">
    <property type="entry name" value="HTH_XRE"/>
    <property type="match status" value="1"/>
</dbReference>
<proteinExistence type="predicted"/>
<dbReference type="InterPro" id="IPR001387">
    <property type="entry name" value="Cro/C1-type_HTH"/>
</dbReference>
<sequence length="328" mass="36851">MILADKIIRLRKQFGWSQEELAEKMAISRQSVSKWESANSIPDLNRIIKLAEIFEVSTDYLLKDGNEIAQTQDKSHLNQISLEHAVAYVDKKVEESELVTKGVSLCVCSVVPLFFVLAMAETNKLGLSGDLAAAIGVVGILVMVSIAVSFFIKTNQYESDFAAIDKQPFELAYGVHSVINEKLHQLRPKYNRRLSVAVFLFIFSFVPLMTVSLLLNGTDIVLLMLIVMIFMITTGIYLVSPVSAKYVAYNNILQDSGAKTQKSKRTQKAEKLAAFYWPLLITVYLAWSLWTMDWGVTWIVWPVGAVLFTALVGLMELFDKDEISRTGY</sequence>
<feature type="transmembrane region" description="Helical" evidence="2">
    <location>
        <begin position="131"/>
        <end position="152"/>
    </location>
</feature>
<dbReference type="Gene3D" id="1.10.260.40">
    <property type="entry name" value="lambda repressor-like DNA-binding domains"/>
    <property type="match status" value="1"/>
</dbReference>
<evidence type="ECO:0000256" key="1">
    <source>
        <dbReference type="ARBA" id="ARBA00023125"/>
    </source>
</evidence>
<dbReference type="Proteomes" id="UP001259340">
    <property type="component" value="Unassembled WGS sequence"/>
</dbReference>
<keyword evidence="1" id="KW-0238">DNA-binding</keyword>
<dbReference type="PANTHER" id="PTHR46558">
    <property type="entry name" value="TRACRIPTIONAL REGULATORY PROTEIN-RELATED-RELATED"/>
    <property type="match status" value="1"/>
</dbReference>
<gene>
    <name evidence="4" type="ORF">OS133_12960</name>
    <name evidence="5" type="ORF">OS134_00820</name>
</gene>
<evidence type="ECO:0000313" key="5">
    <source>
        <dbReference type="EMBL" id="MDW4822619.1"/>
    </source>
</evidence>
<evidence type="ECO:0000259" key="3">
    <source>
        <dbReference type="PROSITE" id="PS50943"/>
    </source>
</evidence>
<dbReference type="Pfam" id="PF01381">
    <property type="entry name" value="HTH_3"/>
    <property type="match status" value="1"/>
</dbReference>
<keyword evidence="2" id="KW-0812">Transmembrane</keyword>
<keyword evidence="2" id="KW-1133">Transmembrane helix</keyword>
<dbReference type="EMBL" id="JAPMLD010000001">
    <property type="protein sequence ID" value="MDW4822619.1"/>
    <property type="molecule type" value="Genomic_DNA"/>
</dbReference>
<organism evidence="4 6">
    <name type="scientific">Shewanella fidelis</name>
    <dbReference type="NCBI Taxonomy" id="173509"/>
    <lineage>
        <taxon>Bacteria</taxon>
        <taxon>Pseudomonadati</taxon>
        <taxon>Pseudomonadota</taxon>
        <taxon>Gammaproteobacteria</taxon>
        <taxon>Alteromonadales</taxon>
        <taxon>Shewanellaceae</taxon>
        <taxon>Shewanella</taxon>
    </lineage>
</organism>
<feature type="domain" description="HTH cro/C1-type" evidence="3">
    <location>
        <begin position="7"/>
        <end position="61"/>
    </location>
</feature>
<dbReference type="CDD" id="cd00093">
    <property type="entry name" value="HTH_XRE"/>
    <property type="match status" value="1"/>
</dbReference>
<reference evidence="4" key="2">
    <citation type="submission" date="2022-11" db="EMBL/GenBank/DDBJ databases">
        <title>Prophages regulate Shewanella fidelis motility and biofilm formation: implications for gut colonization dynamics in Ciona robusta.</title>
        <authorList>
            <person name="Natarajan O."/>
            <person name="Gibboney S.L."/>
            <person name="Young M.N."/>
            <person name="Lim S.J."/>
            <person name="Pluta N."/>
            <person name="Atkinson C.G.F."/>
            <person name="Leigh B.A."/>
            <person name="Liberti A."/>
            <person name="Kees E."/>
            <person name="Breitbart M."/>
            <person name="Gralnick J."/>
            <person name="Dishaw L.J."/>
        </authorList>
    </citation>
    <scope>NUCLEOTIDE SEQUENCE</scope>
    <source>
        <strain evidence="4">3313</strain>
    </source>
</reference>
<dbReference type="Proteomes" id="UP001271263">
    <property type="component" value="Unassembled WGS sequence"/>
</dbReference>
<accession>A0AAW8NMX9</accession>
<dbReference type="EMBL" id="JAPMLE010000001">
    <property type="protein sequence ID" value="MDR8524537.1"/>
    <property type="molecule type" value="Genomic_DNA"/>
</dbReference>
<keyword evidence="2" id="KW-0472">Membrane</keyword>
<evidence type="ECO:0000313" key="7">
    <source>
        <dbReference type="Proteomes" id="UP001271263"/>
    </source>
</evidence>
<dbReference type="AlphaFoldDB" id="A0AAW8NMX9"/>
<evidence type="ECO:0000256" key="2">
    <source>
        <dbReference type="SAM" id="Phobius"/>
    </source>
</evidence>
<dbReference type="RefSeq" id="WP_310655096.1">
    <property type="nucleotide sequence ID" value="NZ_JAPMLA010000008.1"/>
</dbReference>
<dbReference type="PROSITE" id="PS50943">
    <property type="entry name" value="HTH_CROC1"/>
    <property type="match status" value="1"/>
</dbReference>
<protein>
    <submittedName>
        <fullName evidence="4">Helix-turn-helix transcriptional regulator</fullName>
    </submittedName>
</protein>
<feature type="transmembrane region" description="Helical" evidence="2">
    <location>
        <begin position="220"/>
        <end position="239"/>
    </location>
</feature>
<comment type="caution">
    <text evidence="4">The sequence shown here is derived from an EMBL/GenBank/DDBJ whole genome shotgun (WGS) entry which is preliminary data.</text>
</comment>
<name>A0AAW8NMX9_9GAMM</name>
<keyword evidence="7" id="KW-1185">Reference proteome</keyword>
<evidence type="ECO:0000313" key="6">
    <source>
        <dbReference type="Proteomes" id="UP001259340"/>
    </source>
</evidence>
<dbReference type="GO" id="GO:0003677">
    <property type="term" value="F:DNA binding"/>
    <property type="evidence" value="ECO:0007669"/>
    <property type="project" value="UniProtKB-KW"/>
</dbReference>
<dbReference type="PANTHER" id="PTHR46558:SF11">
    <property type="entry name" value="HTH-TYPE TRANSCRIPTIONAL REGULATOR XRE"/>
    <property type="match status" value="1"/>
</dbReference>
<feature type="transmembrane region" description="Helical" evidence="2">
    <location>
        <begin position="272"/>
        <end position="290"/>
    </location>
</feature>
<feature type="transmembrane region" description="Helical" evidence="2">
    <location>
        <begin position="98"/>
        <end position="119"/>
    </location>
</feature>
<feature type="transmembrane region" description="Helical" evidence="2">
    <location>
        <begin position="296"/>
        <end position="318"/>
    </location>
</feature>
<feature type="transmembrane region" description="Helical" evidence="2">
    <location>
        <begin position="194"/>
        <end position="214"/>
    </location>
</feature>
<reference evidence="5 7" key="1">
    <citation type="journal article" date="2022" name="bioRxiv">
        <title>Prophages regulate Shewanella fidelis 3313 motility and biofilm formation: implications for gut colonization dynamics in Ciona robusta.</title>
        <authorList>
            <person name="Natarajan O."/>
            <person name="Gibboney S.L."/>
            <person name="Young M.N."/>
            <person name="Lim S.J."/>
            <person name="Pluta N."/>
            <person name="Atkinson C.G."/>
            <person name="Leigh B.A."/>
            <person name="Liberti A."/>
            <person name="Kees E.D."/>
            <person name="Breitbart M."/>
            <person name="Gralnick J.A."/>
            <person name="Dishaw L.J."/>
        </authorList>
    </citation>
    <scope>NUCLEOTIDE SEQUENCE [LARGE SCALE GENOMIC DNA]</scope>
    <source>
        <strain evidence="5 7">JG4066</strain>
    </source>
</reference>